<dbReference type="RefSeq" id="NP_817140.1">
    <property type="nucleotide sequence ID" value="NC_004677.2"/>
</dbReference>
<dbReference type="EMBL" id="AY228468">
    <property type="protein sequence ID" value="AAO73989.1"/>
    <property type="molecule type" value="Genomic_DNA"/>
</dbReference>
<organism evidence="1">
    <name type="scientific">Pinus koraiensis</name>
    <name type="common">Korean pine</name>
    <dbReference type="NCBI Taxonomy" id="88728"/>
    <lineage>
        <taxon>Eukaryota</taxon>
        <taxon>Viridiplantae</taxon>
        <taxon>Streptophyta</taxon>
        <taxon>Embryophyta</taxon>
        <taxon>Tracheophyta</taxon>
        <taxon>Spermatophyta</taxon>
        <taxon>Pinopsida</taxon>
        <taxon>Pinidae</taxon>
        <taxon>Conifers I</taxon>
        <taxon>Pinales</taxon>
        <taxon>Pinaceae</taxon>
        <taxon>Pinus</taxon>
        <taxon>Pinus subgen. Strobus</taxon>
    </lineage>
</organism>
<dbReference type="GeneID" id="1450714"/>
<keyword evidence="1" id="KW-0150">Chloroplast</keyword>
<dbReference type="AlphaFoldDB" id="Q85X73"/>
<name>Q85X73_PINKO</name>
<proteinExistence type="predicted"/>
<protein>
    <submittedName>
        <fullName evidence="1">ORF50b</fullName>
    </submittedName>
</protein>
<accession>Q85X73</accession>
<reference evidence="1" key="1">
    <citation type="submission" date="2007-04" db="EMBL/GenBank/DDBJ databases">
        <authorList>
            <person name="Noh E.W."/>
            <person name="Lee J.S."/>
            <person name="Choi Y.I."/>
            <person name="Han M.S."/>
            <person name="Yi Y.S."/>
            <person name="Han S.U."/>
        </authorList>
    </citation>
    <scope>NUCLEOTIDE SEQUENCE</scope>
</reference>
<geneLocation type="chloroplast" evidence="1"/>
<evidence type="ECO:0000313" key="1">
    <source>
        <dbReference type="EMBL" id="AAO73989.1"/>
    </source>
</evidence>
<sequence length="50" mass="5906">MYERIIPSNPKSGQTCRRASINSINQRLFWLYPPLIFIGEEKCQLFSIFV</sequence>
<keyword evidence="1" id="KW-0934">Plastid</keyword>